<feature type="compositionally biased region" description="Low complexity" evidence="2">
    <location>
        <begin position="839"/>
        <end position="856"/>
    </location>
</feature>
<organism evidence="3 4">
    <name type="scientific">Elysia chlorotica</name>
    <name type="common">Eastern emerald elysia</name>
    <name type="synonym">Sea slug</name>
    <dbReference type="NCBI Taxonomy" id="188477"/>
    <lineage>
        <taxon>Eukaryota</taxon>
        <taxon>Metazoa</taxon>
        <taxon>Spiralia</taxon>
        <taxon>Lophotrochozoa</taxon>
        <taxon>Mollusca</taxon>
        <taxon>Gastropoda</taxon>
        <taxon>Heterobranchia</taxon>
        <taxon>Euthyneura</taxon>
        <taxon>Panpulmonata</taxon>
        <taxon>Sacoglossa</taxon>
        <taxon>Placobranchoidea</taxon>
        <taxon>Plakobranchidae</taxon>
        <taxon>Elysia</taxon>
    </lineage>
</organism>
<feature type="region of interest" description="Disordered" evidence="2">
    <location>
        <begin position="718"/>
        <end position="936"/>
    </location>
</feature>
<dbReference type="STRING" id="188477.A0A433SXW7"/>
<feature type="compositionally biased region" description="Polar residues" evidence="2">
    <location>
        <begin position="1024"/>
        <end position="1034"/>
    </location>
</feature>
<comment type="caution">
    <text evidence="3">The sequence shown here is derived from an EMBL/GenBank/DDBJ whole genome shotgun (WGS) entry which is preliminary data.</text>
</comment>
<evidence type="ECO:0000313" key="3">
    <source>
        <dbReference type="EMBL" id="RUS74118.1"/>
    </source>
</evidence>
<keyword evidence="1" id="KW-0175">Coiled coil</keyword>
<feature type="coiled-coil region" evidence="1">
    <location>
        <begin position="190"/>
        <end position="217"/>
    </location>
</feature>
<accession>A0A433SXW7</accession>
<evidence type="ECO:0000256" key="1">
    <source>
        <dbReference type="SAM" id="Coils"/>
    </source>
</evidence>
<evidence type="ECO:0000256" key="2">
    <source>
        <dbReference type="SAM" id="MobiDB-lite"/>
    </source>
</evidence>
<feature type="coiled-coil region" evidence="1">
    <location>
        <begin position="262"/>
        <end position="333"/>
    </location>
</feature>
<sequence length="1096" mass="122977">MTEARGRMARVTLPRARVEPNGVEQPIPDAKTPLPRWQTIPLDAKFPVVPAPKGEVTFVTTKLGECPYKSKQNKDFDLSDPYNRTIRNEYNALFDPYLKGWLAKPQTQKLMKKNKLMTDRGNIPCSVRDFNEYRLFLRKQAVMVNGPRAVLQRDTGTSQVDLAKARKNAILAKTKLKAEVFGVEVKYRSLKAQQAMKELEEEKRKKYMKRAVSAEARQSKRIEEEEQRYMKAVNQGLNAYASKIKRIKEREAAMQTRAQAKLHKFEMEAQDKLNKLDYLREQRFQLLDQARKRKWRERRLQQQKELEAVQKQRHRVEAQNRSIKRQIENQMARAAAKNEVALDLAKESRFKKRERDNETYARRMAQILKNTRYMTFSSVHPNQAYSRVQSRSSSAPGSKMAVAGGLTRQASVWMVQEVLNRLGLSEESWRLKRQGGAATYTYLGDLDTALTVAVRRIEGLTVLGEEQEMLSRLVHLTWRGLKTVYPGKVLPDKVASTQDREEGGEAAEGEEGTEEKAEEKEGEEKATPQTPRTPRTPKTPQTPRTPRTPGDSAPGTGQPSAANLLNVTEDDDLITGEELNWFIPDGDDDEEIEQAVKISMLVTGEIERNTPLVTRLGDPRPVLHRAQRIAEEKMDEYFKTRMRMTETDALAVEAELLRFLETLKEKDMRPEERQRILSMCIQLANHDVIIPSDPCGDLEMNPDGHSFLAFEPGDAKLSQDSSLAKMNQTPRASITNQDPESMMSKIGEPITEGDDDVESSAINRTPTPELSVAEPEPENAENAENETENANTGNVNNGNANHENANHENANNENDESKNANRNGSRNRNRNNLKAANIGDSGATSTSNSSNNLGGNVEEDSEKSDEEEDDEISSKGDEVNGNRDEDDANERIPCVASDSYSEVRESCDDDLTTTSSQSDPSLSTEEKEPSKTGGRAESLMSVVISYLDAHPNVNENKAVDYRADGGLYDISQNMADEDPEEGEEPDPGEAGPEEDGEEAEAEDAGNEEADDSKQEAAVAESRSGRLSFSESVQMAQAKLSEFGQHRSQTVAKQDSADHLDPEEREELIFKRAVSSDNIVGAAEQILIKFQTREKAK</sequence>
<feature type="compositionally biased region" description="Basic and acidic residues" evidence="2">
    <location>
        <begin position="872"/>
        <end position="883"/>
    </location>
</feature>
<feature type="region of interest" description="Disordered" evidence="2">
    <location>
        <begin position="967"/>
        <end position="1062"/>
    </location>
</feature>
<feature type="compositionally biased region" description="Basic and acidic residues" evidence="2">
    <location>
        <begin position="514"/>
        <end position="526"/>
    </location>
</feature>
<proteinExistence type="predicted"/>
<feature type="compositionally biased region" description="Acidic residues" evidence="2">
    <location>
        <begin position="775"/>
        <end position="787"/>
    </location>
</feature>
<dbReference type="PANTHER" id="PTHR17571">
    <property type="entry name" value="URINARY PROTEIN RUP /ACROSOMAL PROTEIN SP-10"/>
    <property type="match status" value="1"/>
</dbReference>
<gene>
    <name evidence="3" type="ORF">EGW08_018125</name>
</gene>
<reference evidence="3 4" key="1">
    <citation type="submission" date="2019-01" db="EMBL/GenBank/DDBJ databases">
        <title>A draft genome assembly of the solar-powered sea slug Elysia chlorotica.</title>
        <authorList>
            <person name="Cai H."/>
            <person name="Li Q."/>
            <person name="Fang X."/>
            <person name="Li J."/>
            <person name="Curtis N.E."/>
            <person name="Altenburger A."/>
            <person name="Shibata T."/>
            <person name="Feng M."/>
            <person name="Maeda T."/>
            <person name="Schwartz J.A."/>
            <person name="Shigenobu S."/>
            <person name="Lundholm N."/>
            <person name="Nishiyama T."/>
            <person name="Yang H."/>
            <person name="Hasebe M."/>
            <person name="Li S."/>
            <person name="Pierce S.K."/>
            <person name="Wang J."/>
        </authorList>
    </citation>
    <scope>NUCLEOTIDE SEQUENCE [LARGE SCALE GENOMIC DNA]</scope>
    <source>
        <strain evidence="3">EC2010</strain>
        <tissue evidence="3">Whole organism of an adult</tissue>
    </source>
</reference>
<feature type="compositionally biased region" description="Polar residues" evidence="2">
    <location>
        <begin position="718"/>
        <end position="739"/>
    </location>
</feature>
<dbReference type="AlphaFoldDB" id="A0A433SXW7"/>
<feature type="region of interest" description="Disordered" evidence="2">
    <location>
        <begin position="492"/>
        <end position="563"/>
    </location>
</feature>
<feature type="compositionally biased region" description="Low complexity" evidence="2">
    <location>
        <begin position="527"/>
        <end position="549"/>
    </location>
</feature>
<keyword evidence="4" id="KW-1185">Reference proteome</keyword>
<evidence type="ECO:0000313" key="4">
    <source>
        <dbReference type="Proteomes" id="UP000271974"/>
    </source>
</evidence>
<feature type="compositionally biased region" description="Acidic residues" evidence="2">
    <location>
        <begin position="975"/>
        <end position="1010"/>
    </location>
</feature>
<feature type="compositionally biased region" description="Acidic residues" evidence="2">
    <location>
        <begin position="504"/>
        <end position="513"/>
    </location>
</feature>
<feature type="compositionally biased region" description="Acidic residues" evidence="2">
    <location>
        <begin position="857"/>
        <end position="871"/>
    </location>
</feature>
<feature type="compositionally biased region" description="Low complexity" evidence="2">
    <location>
        <begin position="788"/>
        <end position="812"/>
    </location>
</feature>
<feature type="compositionally biased region" description="Low complexity" evidence="2">
    <location>
        <begin position="912"/>
        <end position="923"/>
    </location>
</feature>
<dbReference type="OrthoDB" id="8197715at2759"/>
<name>A0A433SXW7_ELYCH</name>
<dbReference type="EMBL" id="RQTK01000864">
    <property type="protein sequence ID" value="RUS74118.1"/>
    <property type="molecule type" value="Genomic_DNA"/>
</dbReference>
<feature type="region of interest" description="Disordered" evidence="2">
    <location>
        <begin position="1"/>
        <end position="34"/>
    </location>
</feature>
<protein>
    <submittedName>
        <fullName evidence="3">Uncharacterized protein</fullName>
    </submittedName>
</protein>
<dbReference type="PANTHER" id="PTHR17571:SF34">
    <property type="entry name" value="ACROSOMAL PROTEIN SP-10"/>
    <property type="match status" value="1"/>
</dbReference>
<feature type="non-terminal residue" evidence="3">
    <location>
        <position position="1096"/>
    </location>
</feature>
<dbReference type="Proteomes" id="UP000271974">
    <property type="component" value="Unassembled WGS sequence"/>
</dbReference>
<dbReference type="InterPro" id="IPR052671">
    <property type="entry name" value="Acrosomal_SP-10-like"/>
</dbReference>